<dbReference type="PRINTS" id="PR00111">
    <property type="entry name" value="ABHYDROLASE"/>
</dbReference>
<dbReference type="InterPro" id="IPR000073">
    <property type="entry name" value="AB_hydrolase_1"/>
</dbReference>
<dbReference type="Gene3D" id="3.40.50.1820">
    <property type="entry name" value="alpha/beta hydrolase"/>
    <property type="match status" value="1"/>
</dbReference>
<dbReference type="EMBL" id="JACBZS010000001">
    <property type="protein sequence ID" value="NYI69882.1"/>
    <property type="molecule type" value="Genomic_DNA"/>
</dbReference>
<keyword evidence="3" id="KW-1185">Reference proteome</keyword>
<comment type="caution">
    <text evidence="2">The sequence shown here is derived from an EMBL/GenBank/DDBJ whole genome shotgun (WGS) entry which is preliminary data.</text>
</comment>
<proteinExistence type="predicted"/>
<dbReference type="AlphaFoldDB" id="A0A7Z0D6M7"/>
<dbReference type="RefSeq" id="WP_179443902.1">
    <property type="nucleotide sequence ID" value="NZ_JACBZS010000001.1"/>
</dbReference>
<evidence type="ECO:0000313" key="2">
    <source>
        <dbReference type="EMBL" id="NYI69882.1"/>
    </source>
</evidence>
<dbReference type="Pfam" id="PF12697">
    <property type="entry name" value="Abhydrolase_6"/>
    <property type="match status" value="1"/>
</dbReference>
<dbReference type="InterPro" id="IPR029058">
    <property type="entry name" value="AB_hydrolase_fold"/>
</dbReference>
<sequence>MREDLTGTPIAAYQLSPSGPARGDVVLCHGTPWSSRVWLPVAQRLARDHRVWLWDMPGYGQSIMDPAYPVDLVRQGRRFAGLLRNWGVRRPHVVAHDIGGAVALGAHLLGGADFASLFLLDVVTLEPWGSPFFSLVAEHDDVFARLPPALHAALVVEYIAGASNHRLDAERTAELAAPWLTEAGRPAFYRQIAQLRPADTRPLAERLGEVRCRTGIGWGAEDPWIDVEQAFRLHAAIPGSTAPVIFDGLGHLAPMEDPDAVATAIRHWLSAQG</sequence>
<accession>A0A7Z0D6M7</accession>
<dbReference type="GO" id="GO:0003824">
    <property type="term" value="F:catalytic activity"/>
    <property type="evidence" value="ECO:0007669"/>
    <property type="project" value="UniProtKB-ARBA"/>
</dbReference>
<dbReference type="SUPFAM" id="SSF53474">
    <property type="entry name" value="alpha/beta-Hydrolases"/>
    <property type="match status" value="1"/>
</dbReference>
<reference evidence="2 3" key="1">
    <citation type="submission" date="2020-07" db="EMBL/GenBank/DDBJ databases">
        <title>Sequencing the genomes of 1000 actinobacteria strains.</title>
        <authorList>
            <person name="Klenk H.-P."/>
        </authorList>
    </citation>
    <scope>NUCLEOTIDE SEQUENCE [LARGE SCALE GENOMIC DNA]</scope>
    <source>
        <strain evidence="2 3">DSM 103164</strain>
    </source>
</reference>
<dbReference type="PANTHER" id="PTHR43689:SF8">
    <property type="entry name" value="ALPHA_BETA-HYDROLASES SUPERFAMILY PROTEIN"/>
    <property type="match status" value="1"/>
</dbReference>
<gene>
    <name evidence="2" type="ORF">GGQ54_000442</name>
</gene>
<organism evidence="2 3">
    <name type="scientific">Naumannella cuiyingiana</name>
    <dbReference type="NCBI Taxonomy" id="1347891"/>
    <lineage>
        <taxon>Bacteria</taxon>
        <taxon>Bacillati</taxon>
        <taxon>Actinomycetota</taxon>
        <taxon>Actinomycetes</taxon>
        <taxon>Propionibacteriales</taxon>
        <taxon>Propionibacteriaceae</taxon>
        <taxon>Naumannella</taxon>
    </lineage>
</organism>
<dbReference type="Proteomes" id="UP000527616">
    <property type="component" value="Unassembled WGS sequence"/>
</dbReference>
<feature type="domain" description="AB hydrolase-1" evidence="1">
    <location>
        <begin position="25"/>
        <end position="263"/>
    </location>
</feature>
<evidence type="ECO:0000313" key="3">
    <source>
        <dbReference type="Proteomes" id="UP000527616"/>
    </source>
</evidence>
<evidence type="ECO:0000259" key="1">
    <source>
        <dbReference type="Pfam" id="PF12697"/>
    </source>
</evidence>
<protein>
    <submittedName>
        <fullName evidence="2">Pimeloyl-ACP methyl ester carboxylesterase</fullName>
    </submittedName>
</protein>
<name>A0A7Z0D6M7_9ACTN</name>
<dbReference type="PANTHER" id="PTHR43689">
    <property type="entry name" value="HYDROLASE"/>
    <property type="match status" value="1"/>
</dbReference>